<dbReference type="EMBL" id="VEPZ02001492">
    <property type="protein sequence ID" value="KAE8670864.1"/>
    <property type="molecule type" value="Genomic_DNA"/>
</dbReference>
<reference evidence="2" key="1">
    <citation type="submission" date="2019-09" db="EMBL/GenBank/DDBJ databases">
        <title>Draft genome information of white flower Hibiscus syriacus.</title>
        <authorList>
            <person name="Kim Y.-M."/>
        </authorList>
    </citation>
    <scope>NUCLEOTIDE SEQUENCE [LARGE SCALE GENOMIC DNA]</scope>
    <source>
        <strain evidence="2">YM2019G1</strain>
    </source>
</reference>
<organism evidence="2 3">
    <name type="scientific">Hibiscus syriacus</name>
    <name type="common">Rose of Sharon</name>
    <dbReference type="NCBI Taxonomy" id="106335"/>
    <lineage>
        <taxon>Eukaryota</taxon>
        <taxon>Viridiplantae</taxon>
        <taxon>Streptophyta</taxon>
        <taxon>Embryophyta</taxon>
        <taxon>Tracheophyta</taxon>
        <taxon>Spermatophyta</taxon>
        <taxon>Magnoliopsida</taxon>
        <taxon>eudicotyledons</taxon>
        <taxon>Gunneridae</taxon>
        <taxon>Pentapetalae</taxon>
        <taxon>rosids</taxon>
        <taxon>malvids</taxon>
        <taxon>Malvales</taxon>
        <taxon>Malvaceae</taxon>
        <taxon>Malvoideae</taxon>
        <taxon>Hibiscus</taxon>
    </lineage>
</organism>
<proteinExistence type="predicted"/>
<dbReference type="PANTHER" id="PTHR47723">
    <property type="entry name" value="OS05G0353850 PROTEIN"/>
    <property type="match status" value="1"/>
</dbReference>
<feature type="domain" description="RNase H type-1" evidence="1">
    <location>
        <begin position="2"/>
        <end position="70"/>
    </location>
</feature>
<sequence length="104" mass="12065">MQAWNQGERRVILEMDSVEALQIIQRKKHCSVSFSLTDRIFAFLNRDWNVQFRHTPRATNKVADKLTKMADFGGTSIRMYFDPSVLVLSLLQEEENATGLMTRD</sequence>
<dbReference type="InterPro" id="IPR044730">
    <property type="entry name" value="RNase_H-like_dom_plant"/>
</dbReference>
<dbReference type="Gene3D" id="3.30.420.10">
    <property type="entry name" value="Ribonuclease H-like superfamily/Ribonuclease H"/>
    <property type="match status" value="1"/>
</dbReference>
<dbReference type="PANTHER" id="PTHR47723:SF19">
    <property type="entry name" value="POLYNUCLEOTIDYL TRANSFERASE, RIBONUCLEASE H-LIKE SUPERFAMILY PROTEIN"/>
    <property type="match status" value="1"/>
</dbReference>
<evidence type="ECO:0000313" key="2">
    <source>
        <dbReference type="EMBL" id="KAE8670864.1"/>
    </source>
</evidence>
<evidence type="ECO:0000313" key="3">
    <source>
        <dbReference type="Proteomes" id="UP000436088"/>
    </source>
</evidence>
<dbReference type="Pfam" id="PF13456">
    <property type="entry name" value="RVT_3"/>
    <property type="match status" value="1"/>
</dbReference>
<comment type="caution">
    <text evidence="2">The sequence shown here is derived from an EMBL/GenBank/DDBJ whole genome shotgun (WGS) entry which is preliminary data.</text>
</comment>
<dbReference type="Proteomes" id="UP000436088">
    <property type="component" value="Unassembled WGS sequence"/>
</dbReference>
<protein>
    <recommendedName>
        <fullName evidence="1">RNase H type-1 domain-containing protein</fullName>
    </recommendedName>
</protein>
<dbReference type="GO" id="GO:0004523">
    <property type="term" value="F:RNA-DNA hybrid ribonuclease activity"/>
    <property type="evidence" value="ECO:0007669"/>
    <property type="project" value="InterPro"/>
</dbReference>
<dbReference type="AlphaFoldDB" id="A0A6A2YE51"/>
<dbReference type="GO" id="GO:0003676">
    <property type="term" value="F:nucleic acid binding"/>
    <property type="evidence" value="ECO:0007669"/>
    <property type="project" value="InterPro"/>
</dbReference>
<dbReference type="InterPro" id="IPR036397">
    <property type="entry name" value="RNaseH_sf"/>
</dbReference>
<dbReference type="InterPro" id="IPR053151">
    <property type="entry name" value="RNase_H-like"/>
</dbReference>
<dbReference type="InterPro" id="IPR002156">
    <property type="entry name" value="RNaseH_domain"/>
</dbReference>
<evidence type="ECO:0000259" key="1">
    <source>
        <dbReference type="Pfam" id="PF13456"/>
    </source>
</evidence>
<keyword evidence="3" id="KW-1185">Reference proteome</keyword>
<accession>A0A6A2YE51</accession>
<dbReference type="CDD" id="cd06222">
    <property type="entry name" value="RNase_H_like"/>
    <property type="match status" value="1"/>
</dbReference>
<dbReference type="SUPFAM" id="SSF53098">
    <property type="entry name" value="Ribonuclease H-like"/>
    <property type="match status" value="1"/>
</dbReference>
<gene>
    <name evidence="2" type="ORF">F3Y22_tig00112047pilonHSYRG00009</name>
</gene>
<name>A0A6A2YE51_HIBSY</name>
<dbReference type="InterPro" id="IPR012337">
    <property type="entry name" value="RNaseH-like_sf"/>
</dbReference>